<keyword evidence="2 13" id="KW-0728">SH3 domain</keyword>
<dbReference type="PROSITE" id="PS50002">
    <property type="entry name" value="SH3"/>
    <property type="match status" value="1"/>
</dbReference>
<dbReference type="Pfam" id="PF00018">
    <property type="entry name" value="SH3_1"/>
    <property type="match status" value="1"/>
</dbReference>
<dbReference type="Gene3D" id="2.30.30.40">
    <property type="entry name" value="SH3 Domains"/>
    <property type="match status" value="1"/>
</dbReference>
<gene>
    <name evidence="15" type="primary">PEX13</name>
    <name evidence="15" type="ORF">HK105_207405</name>
</gene>
<evidence type="ECO:0000256" key="5">
    <source>
        <dbReference type="ARBA" id="ARBA00022927"/>
    </source>
</evidence>
<dbReference type="Pfam" id="PF04088">
    <property type="entry name" value="Peroxin-13_N"/>
    <property type="match status" value="1"/>
</dbReference>
<accession>A0ABR4N0N8</accession>
<dbReference type="PRINTS" id="PR00452">
    <property type="entry name" value="SH3DOMAIN"/>
</dbReference>
<evidence type="ECO:0000256" key="2">
    <source>
        <dbReference type="ARBA" id="ARBA00022443"/>
    </source>
</evidence>
<protein>
    <recommendedName>
        <fullName evidence="11">Peroxisomal membrane protein PEX13</fullName>
    </recommendedName>
    <alternativeName>
        <fullName evidence="10">Peroxin-13</fullName>
    </alternativeName>
</protein>
<evidence type="ECO:0000256" key="10">
    <source>
        <dbReference type="ARBA" id="ARBA00029693"/>
    </source>
</evidence>
<comment type="subcellular location">
    <subcellularLocation>
        <location evidence="12">Peroxisome membrane</location>
    </subcellularLocation>
</comment>
<evidence type="ECO:0000256" key="9">
    <source>
        <dbReference type="ARBA" id="ARBA00023140"/>
    </source>
</evidence>
<dbReference type="PANTHER" id="PTHR19332:SF1">
    <property type="entry name" value="PEROXISOMAL MEMBRANE PROTEIN PEX13"/>
    <property type="match status" value="1"/>
</dbReference>
<evidence type="ECO:0000256" key="6">
    <source>
        <dbReference type="ARBA" id="ARBA00022989"/>
    </source>
</evidence>
<name>A0ABR4N0N8_9FUNG</name>
<evidence type="ECO:0000256" key="4">
    <source>
        <dbReference type="ARBA" id="ARBA00022692"/>
    </source>
</evidence>
<evidence type="ECO:0000256" key="13">
    <source>
        <dbReference type="PROSITE-ProRule" id="PRU00192"/>
    </source>
</evidence>
<comment type="similarity">
    <text evidence="1">Belongs to the peroxin-13 family.</text>
</comment>
<keyword evidence="9" id="KW-0576">Peroxisome</keyword>
<dbReference type="SUPFAM" id="SSF50044">
    <property type="entry name" value="SH3-domain"/>
    <property type="match status" value="1"/>
</dbReference>
<comment type="caution">
    <text evidence="15">The sequence shown here is derived from an EMBL/GenBank/DDBJ whole genome shotgun (WGS) entry which is preliminary data.</text>
</comment>
<dbReference type="SMART" id="SM00326">
    <property type="entry name" value="SH3"/>
    <property type="match status" value="1"/>
</dbReference>
<evidence type="ECO:0000256" key="1">
    <source>
        <dbReference type="ARBA" id="ARBA00006033"/>
    </source>
</evidence>
<sequence>MVSPPKPWESAGAAADAGSSAGVAGAGSLGAAGAGALGPDAAAAFAGAPDLPARPAASSLVGNSTFGSSLSTPYNRFGGGYGTGYGSTYGNGYGSSYGSTYGTGYGGYGSYGSSYGGGGYGGYGSGGYGYNRFGSSYGYGGGAYGSGYNRFGGPGGMGPGGVGPDGEMPLTARLEHSTQATFQTLDQIVQAFGGFAQMLESTFFATHSSFMAMAGLAEQFGNFRTYLGQILSMISVVEGARSLYYRLRGQPRPVDAAALNSADFEDFAKRRPPSRRPLLIFLAMVIGLPWAMSKIISAMQRRRLEQAAANAAAGGAPAAANPAAAAGVNPLQLNPAQIRDLDFCRALYAFPASNPGDLALQPGDIVAVLSKVDPVTGQPSQWWRGRTQAGAIGIFPSNYVEVLAKKTPASAAAPAVPPTPAASAASQISAASFGNFVVPTPAASKAPDATTDLLAVPLPAPKASPSDLEFTI</sequence>
<dbReference type="InterPro" id="IPR007223">
    <property type="entry name" value="Peroxin-13_N"/>
</dbReference>
<evidence type="ECO:0000313" key="15">
    <source>
        <dbReference type="EMBL" id="KAL2913060.1"/>
    </source>
</evidence>
<reference evidence="15 16" key="1">
    <citation type="submission" date="2023-09" db="EMBL/GenBank/DDBJ databases">
        <title>Pangenome analysis of Batrachochytrium dendrobatidis and related Chytrids.</title>
        <authorList>
            <person name="Yacoub M.N."/>
            <person name="Stajich J.E."/>
            <person name="James T.Y."/>
        </authorList>
    </citation>
    <scope>NUCLEOTIDE SEQUENCE [LARGE SCALE GENOMIC DNA]</scope>
    <source>
        <strain evidence="15 16">JEL0888</strain>
    </source>
</reference>
<evidence type="ECO:0000256" key="7">
    <source>
        <dbReference type="ARBA" id="ARBA00023010"/>
    </source>
</evidence>
<dbReference type="EMBL" id="JADGIZ020000052">
    <property type="protein sequence ID" value="KAL2913060.1"/>
    <property type="molecule type" value="Genomic_DNA"/>
</dbReference>
<keyword evidence="4" id="KW-0812">Transmembrane</keyword>
<dbReference type="Proteomes" id="UP001527925">
    <property type="component" value="Unassembled WGS sequence"/>
</dbReference>
<dbReference type="InterPro" id="IPR036028">
    <property type="entry name" value="SH3-like_dom_sf"/>
</dbReference>
<keyword evidence="6" id="KW-1133">Transmembrane helix</keyword>
<organism evidence="15 16">
    <name type="scientific">Polyrhizophydium stewartii</name>
    <dbReference type="NCBI Taxonomy" id="2732419"/>
    <lineage>
        <taxon>Eukaryota</taxon>
        <taxon>Fungi</taxon>
        <taxon>Fungi incertae sedis</taxon>
        <taxon>Chytridiomycota</taxon>
        <taxon>Chytridiomycota incertae sedis</taxon>
        <taxon>Chytridiomycetes</taxon>
        <taxon>Rhizophydiales</taxon>
        <taxon>Rhizophydiales incertae sedis</taxon>
        <taxon>Polyrhizophydium</taxon>
    </lineage>
</organism>
<evidence type="ECO:0000259" key="14">
    <source>
        <dbReference type="PROSITE" id="PS50002"/>
    </source>
</evidence>
<evidence type="ECO:0000256" key="8">
    <source>
        <dbReference type="ARBA" id="ARBA00023136"/>
    </source>
</evidence>
<keyword evidence="3" id="KW-0813">Transport</keyword>
<keyword evidence="5" id="KW-0653">Protein transport</keyword>
<proteinExistence type="inferred from homology"/>
<keyword evidence="16" id="KW-1185">Reference proteome</keyword>
<dbReference type="CDD" id="cd11771">
    <property type="entry name" value="SH3_Pex13p_fungal"/>
    <property type="match status" value="1"/>
</dbReference>
<evidence type="ECO:0000256" key="3">
    <source>
        <dbReference type="ARBA" id="ARBA00022448"/>
    </source>
</evidence>
<keyword evidence="7" id="KW-0811">Translocation</keyword>
<evidence type="ECO:0000256" key="11">
    <source>
        <dbReference type="ARBA" id="ARBA00034535"/>
    </source>
</evidence>
<keyword evidence="8" id="KW-0472">Membrane</keyword>
<feature type="domain" description="SH3" evidence="14">
    <location>
        <begin position="339"/>
        <end position="405"/>
    </location>
</feature>
<dbReference type="PANTHER" id="PTHR19332">
    <property type="entry name" value="PEROXISOMAL MEMBRANE PROTEIN PEX13"/>
    <property type="match status" value="1"/>
</dbReference>
<dbReference type="InterPro" id="IPR035463">
    <property type="entry name" value="Pex13"/>
</dbReference>
<evidence type="ECO:0000256" key="12">
    <source>
        <dbReference type="ARBA" id="ARBA00046271"/>
    </source>
</evidence>
<evidence type="ECO:0000313" key="16">
    <source>
        <dbReference type="Proteomes" id="UP001527925"/>
    </source>
</evidence>
<dbReference type="InterPro" id="IPR001452">
    <property type="entry name" value="SH3_domain"/>
</dbReference>